<keyword evidence="4" id="KW-0808">Transferase</keyword>
<reference evidence="4 5" key="1">
    <citation type="submission" date="2019-04" db="EMBL/GenBank/DDBJ databases">
        <authorList>
            <person name="Feng G."/>
            <person name="Zhang J."/>
            <person name="Zhu H."/>
        </authorList>
    </citation>
    <scope>NUCLEOTIDE SEQUENCE [LARGE SCALE GENOMIC DNA]</scope>
    <source>
        <strain evidence="4 5">92R-1</strain>
    </source>
</reference>
<dbReference type="PRINTS" id="PR00507">
    <property type="entry name" value="N12N6MTFRASE"/>
</dbReference>
<evidence type="ECO:0000259" key="3">
    <source>
        <dbReference type="Pfam" id="PF05175"/>
    </source>
</evidence>
<dbReference type="CDD" id="cd02440">
    <property type="entry name" value="AdoMet_MTases"/>
    <property type="match status" value="1"/>
</dbReference>
<keyword evidence="5" id="KW-1185">Reference proteome</keyword>
<dbReference type="RefSeq" id="WP_135435921.1">
    <property type="nucleotide sequence ID" value="NZ_SRLA01000004.1"/>
</dbReference>
<dbReference type="GO" id="GO:0008170">
    <property type="term" value="F:N-methyltransferase activity"/>
    <property type="evidence" value="ECO:0007669"/>
    <property type="project" value="UniProtKB-ARBA"/>
</dbReference>
<accession>A0A4Z0P3T2</accession>
<dbReference type="GO" id="GO:0003676">
    <property type="term" value="F:nucleic acid binding"/>
    <property type="evidence" value="ECO:0007669"/>
    <property type="project" value="InterPro"/>
</dbReference>
<dbReference type="GO" id="GO:0032259">
    <property type="term" value="P:methylation"/>
    <property type="evidence" value="ECO:0007669"/>
    <property type="project" value="UniProtKB-KW"/>
</dbReference>
<dbReference type="OrthoDB" id="270332at2"/>
<evidence type="ECO:0000256" key="1">
    <source>
        <dbReference type="ARBA" id="ARBA00022603"/>
    </source>
</evidence>
<proteinExistence type="predicted"/>
<organism evidence="4 5">
    <name type="scientific">Hymenobacter fodinae</name>
    <dbReference type="NCBI Taxonomy" id="2510796"/>
    <lineage>
        <taxon>Bacteria</taxon>
        <taxon>Pseudomonadati</taxon>
        <taxon>Bacteroidota</taxon>
        <taxon>Cytophagia</taxon>
        <taxon>Cytophagales</taxon>
        <taxon>Hymenobacteraceae</taxon>
        <taxon>Hymenobacter</taxon>
    </lineage>
</organism>
<evidence type="ECO:0000313" key="5">
    <source>
        <dbReference type="Proteomes" id="UP000298337"/>
    </source>
</evidence>
<protein>
    <submittedName>
        <fullName evidence="4">SAM-dependent methyltransferase</fullName>
    </submittedName>
</protein>
<evidence type="ECO:0000256" key="2">
    <source>
        <dbReference type="ARBA" id="ARBA00022691"/>
    </source>
</evidence>
<dbReference type="PROSITE" id="PS00092">
    <property type="entry name" value="N6_MTASE"/>
    <property type="match status" value="1"/>
</dbReference>
<name>A0A4Z0P3T2_9BACT</name>
<dbReference type="EMBL" id="SRLA01000004">
    <property type="protein sequence ID" value="TGE05608.1"/>
    <property type="molecule type" value="Genomic_DNA"/>
</dbReference>
<dbReference type="InterPro" id="IPR029063">
    <property type="entry name" value="SAM-dependent_MTases_sf"/>
</dbReference>
<keyword evidence="2" id="KW-0949">S-adenosyl-L-methionine</keyword>
<dbReference type="SUPFAM" id="SSF53335">
    <property type="entry name" value="S-adenosyl-L-methionine-dependent methyltransferases"/>
    <property type="match status" value="1"/>
</dbReference>
<dbReference type="Pfam" id="PF05175">
    <property type="entry name" value="MTS"/>
    <property type="match status" value="1"/>
</dbReference>
<comment type="caution">
    <text evidence="4">The sequence shown here is derived from an EMBL/GenBank/DDBJ whole genome shotgun (WGS) entry which is preliminary data.</text>
</comment>
<dbReference type="AlphaFoldDB" id="A0A4Z0P3T2"/>
<dbReference type="InterPro" id="IPR002052">
    <property type="entry name" value="DNA_methylase_N6_adenine_CS"/>
</dbReference>
<dbReference type="Gene3D" id="3.40.50.150">
    <property type="entry name" value="Vaccinia Virus protein VP39"/>
    <property type="match status" value="1"/>
</dbReference>
<dbReference type="GO" id="GO:0008757">
    <property type="term" value="F:S-adenosylmethionine-dependent methyltransferase activity"/>
    <property type="evidence" value="ECO:0007669"/>
    <property type="project" value="UniProtKB-ARBA"/>
</dbReference>
<gene>
    <name evidence="4" type="ORF">EU556_20110</name>
</gene>
<dbReference type="Proteomes" id="UP000298337">
    <property type="component" value="Unassembled WGS sequence"/>
</dbReference>
<feature type="domain" description="Methyltransferase small" evidence="3">
    <location>
        <begin position="95"/>
        <end position="197"/>
    </location>
</feature>
<sequence>MKNISTQAAELLARCTQTADMVTPPVERVEPKLYNELKKVLEAAGGKWNTKRQAFLFQRDPREQLAQLLAGGTVVSTKKATQAFYTPAAVVARVLAHCPNIRQGVILEPSAGEGAIADALYKAGGDVDCCEIDADSVAILRGKGYDVMNCDFLTVKAAPDYQMVVMNPPFTKGQDMKHVRHAFNFLKPGGTLLAIMSPAFLHSARTACTEFAAFVEAHGRVVEWFEAGAFKESGTNVQTVLVKLTAPNA</sequence>
<dbReference type="InterPro" id="IPR007848">
    <property type="entry name" value="Small_mtfrase_dom"/>
</dbReference>
<keyword evidence="1 4" id="KW-0489">Methyltransferase</keyword>
<evidence type="ECO:0000313" key="4">
    <source>
        <dbReference type="EMBL" id="TGE05608.1"/>
    </source>
</evidence>